<dbReference type="Proteomes" id="UP000366872">
    <property type="component" value="Unassembled WGS sequence"/>
</dbReference>
<proteinExistence type="predicted"/>
<evidence type="ECO:0000256" key="1">
    <source>
        <dbReference type="SAM" id="SignalP"/>
    </source>
</evidence>
<dbReference type="RefSeq" id="WP_136079574.1">
    <property type="nucleotide sequence ID" value="NZ_CAAHFG010000001.1"/>
</dbReference>
<protein>
    <recommendedName>
        <fullName evidence="4">3-keto-disaccharide hydrolase domain-containing protein</fullName>
    </recommendedName>
</protein>
<feature type="chain" id="PRO_5025348263" description="3-keto-disaccharide hydrolase domain-containing protein" evidence="1">
    <location>
        <begin position="28"/>
        <end position="260"/>
    </location>
</feature>
<dbReference type="EMBL" id="CAAHFG010000001">
    <property type="protein sequence ID" value="VGO14055.1"/>
    <property type="molecule type" value="Genomic_DNA"/>
</dbReference>
<name>A0A6C2U2I6_PONDE</name>
<keyword evidence="3" id="KW-1185">Reference proteome</keyword>
<dbReference type="Pfam" id="PF09224">
    <property type="entry name" value="DUF1961"/>
    <property type="match status" value="1"/>
</dbReference>
<evidence type="ECO:0008006" key="4">
    <source>
        <dbReference type="Google" id="ProtNLM"/>
    </source>
</evidence>
<organism evidence="2 3">
    <name type="scientific">Pontiella desulfatans</name>
    <dbReference type="NCBI Taxonomy" id="2750659"/>
    <lineage>
        <taxon>Bacteria</taxon>
        <taxon>Pseudomonadati</taxon>
        <taxon>Kiritimatiellota</taxon>
        <taxon>Kiritimatiellia</taxon>
        <taxon>Kiritimatiellales</taxon>
        <taxon>Pontiellaceae</taxon>
        <taxon>Pontiella</taxon>
    </lineage>
</organism>
<feature type="signal peptide" evidence="1">
    <location>
        <begin position="1"/>
        <end position="27"/>
    </location>
</feature>
<dbReference type="InterPro" id="IPR013320">
    <property type="entry name" value="ConA-like_dom_sf"/>
</dbReference>
<evidence type="ECO:0000313" key="3">
    <source>
        <dbReference type="Proteomes" id="UP000366872"/>
    </source>
</evidence>
<keyword evidence="1" id="KW-0732">Signal</keyword>
<reference evidence="2 3" key="1">
    <citation type="submission" date="2019-04" db="EMBL/GenBank/DDBJ databases">
        <authorList>
            <person name="Van Vliet M D."/>
        </authorList>
    </citation>
    <scope>NUCLEOTIDE SEQUENCE [LARGE SCALE GENOMIC DNA]</scope>
    <source>
        <strain evidence="2 3">F1</strain>
    </source>
</reference>
<dbReference type="InterPro" id="IPR015305">
    <property type="entry name" value="DUF1961"/>
</dbReference>
<dbReference type="SUPFAM" id="SSF49899">
    <property type="entry name" value="Concanavalin A-like lectins/glucanases"/>
    <property type="match status" value="1"/>
</dbReference>
<dbReference type="AlphaFoldDB" id="A0A6C2U2I6"/>
<dbReference type="PROSITE" id="PS51257">
    <property type="entry name" value="PROKAR_LIPOPROTEIN"/>
    <property type="match status" value="1"/>
</dbReference>
<accession>A0A6C2U2I6</accession>
<gene>
    <name evidence="2" type="ORF">PDESU_02612</name>
</gene>
<dbReference type="Gene3D" id="2.60.120.200">
    <property type="match status" value="1"/>
</dbReference>
<sequence length="260" mass="29445">MFVHDVKWKLAGISILTVLLLSGCASSASSEWKLAFSDSGSEKWQEGWFLEGAKASVVNGETGMTFSSGPVPLEQASHAVLWTKQSFSGDIKIEYDYTRLDSMTNETAVNILYVQATGLGAEELPNDIFKSTQQREVPWMKSYFLNMNTLHISYSTTGPKRSHYVAARRYPAADLTHFQKETQIQPIYENIDLFQPSETCHITAVKEGRRLVFSAERDGKIHSFDWDCSSFPPVTEGRIGFRHMWARSSCYKNIKIYTKK</sequence>
<evidence type="ECO:0000313" key="2">
    <source>
        <dbReference type="EMBL" id="VGO14055.1"/>
    </source>
</evidence>